<dbReference type="HOGENOM" id="CLU_2972814_0_0_9"/>
<dbReference type="EMBL" id="AGCK01000218">
    <property type="protein sequence ID" value="EHM45119.1"/>
    <property type="molecule type" value="Genomic_DNA"/>
</dbReference>
<proteinExistence type="predicted"/>
<gene>
    <name evidence="2" type="ORF">HMPREF0372_02609</name>
</gene>
<reference evidence="2 3" key="1">
    <citation type="submission" date="2011-08" db="EMBL/GenBank/DDBJ databases">
        <authorList>
            <person name="Weinstock G."/>
            <person name="Sodergren E."/>
            <person name="Clifton S."/>
            <person name="Fulton L."/>
            <person name="Fulton B."/>
            <person name="Courtney L."/>
            <person name="Fronick C."/>
            <person name="Harrison M."/>
            <person name="Strong C."/>
            <person name="Farmer C."/>
            <person name="Delahaunty K."/>
            <person name="Markovic C."/>
            <person name="Hall O."/>
            <person name="Minx P."/>
            <person name="Tomlinson C."/>
            <person name="Mitreva M."/>
            <person name="Hou S."/>
            <person name="Chen J."/>
            <person name="Wollam A."/>
            <person name="Pepin K.H."/>
            <person name="Johnson M."/>
            <person name="Bhonagiri V."/>
            <person name="Zhang X."/>
            <person name="Suruliraj S."/>
            <person name="Warren W."/>
            <person name="Chinwalla A."/>
            <person name="Mardis E.R."/>
            <person name="Wilson R.K."/>
        </authorList>
    </citation>
    <scope>NUCLEOTIDE SEQUENCE [LARGE SCALE GENOMIC DNA]</scope>
    <source>
        <strain evidence="2 3">ATCC 29863</strain>
    </source>
</reference>
<dbReference type="AlphaFoldDB" id="G9YSV0"/>
<evidence type="ECO:0000313" key="2">
    <source>
        <dbReference type="EMBL" id="EHM45119.1"/>
    </source>
</evidence>
<name>G9YSV0_FLAPL</name>
<protein>
    <submittedName>
        <fullName evidence="2">Uncharacterized protein</fullName>
    </submittedName>
</protein>
<sequence length="58" mass="6279">MGAGKGGKSKPQRRPQRLCREEGTIEGPAGGLTRNQIQKGVAWKVHQPGICRADVGRR</sequence>
<accession>G9YSV0</accession>
<feature type="region of interest" description="Disordered" evidence="1">
    <location>
        <begin position="1"/>
        <end position="32"/>
    </location>
</feature>
<dbReference type="Proteomes" id="UP000004459">
    <property type="component" value="Unassembled WGS sequence"/>
</dbReference>
<comment type="caution">
    <text evidence="2">The sequence shown here is derived from an EMBL/GenBank/DDBJ whole genome shotgun (WGS) entry which is preliminary data.</text>
</comment>
<evidence type="ECO:0000256" key="1">
    <source>
        <dbReference type="SAM" id="MobiDB-lite"/>
    </source>
</evidence>
<organism evidence="2 3">
    <name type="scientific">Flavonifractor plautii ATCC 29863</name>
    <dbReference type="NCBI Taxonomy" id="411475"/>
    <lineage>
        <taxon>Bacteria</taxon>
        <taxon>Bacillati</taxon>
        <taxon>Bacillota</taxon>
        <taxon>Clostridia</taxon>
        <taxon>Eubacteriales</taxon>
        <taxon>Oscillospiraceae</taxon>
        <taxon>Flavonifractor</taxon>
    </lineage>
</organism>
<evidence type="ECO:0000313" key="3">
    <source>
        <dbReference type="Proteomes" id="UP000004459"/>
    </source>
</evidence>
<feature type="compositionally biased region" description="Basic residues" evidence="1">
    <location>
        <begin position="7"/>
        <end position="17"/>
    </location>
</feature>